<reference evidence="4 5" key="1">
    <citation type="submission" date="2020-02" db="EMBL/GenBank/DDBJ databases">
        <title>Genome sequencing for Draconibacterium sp. strain M1.</title>
        <authorList>
            <person name="Park S.-J."/>
        </authorList>
    </citation>
    <scope>NUCLEOTIDE SEQUENCE [LARGE SCALE GENOMIC DNA]</scope>
    <source>
        <strain evidence="4 5">M1</strain>
    </source>
</reference>
<sequence length="367" mass="40589">MPPSLNCPPDVDTTADFGEQYNSSVILQVPVYADNCPDPELAWSLIPPVGYESEYNSGERSGSGIYVSPDTFWVGETTIWYYVEDSNGNRDSCSFTVTVQAAPDIDCPPDTTIYLNGTENNCETTFDPGIPGLIQGVPPIEWTYTVSFADGRTDLTGNYTSPAPGNALTLGDIDFPVGVTTISWRAENVSGFDTCSHWIEVIDTIPPTFTTAPYENCVDPLHWAVYSPGSPNPVYNHTNPLLEKSPVDYRTMFAGDEYLNLLTLEDNCCDSTEMIIHWRIEFSDTPDPQTGDAVTHDDISGTGQPASYRHPVTDVPTDIYLWGDGVTFTEVVHHIFYWVEDCNGNTSETVVEEIIITPRPEIIKTNY</sequence>
<dbReference type="PANTHER" id="PTHR46343">
    <property type="entry name" value="HYR DOMAIN-CONTAINING PROTEIN"/>
    <property type="match status" value="1"/>
</dbReference>
<feature type="domain" description="HYR" evidence="3">
    <location>
        <begin position="1"/>
        <end position="101"/>
    </location>
</feature>
<evidence type="ECO:0000259" key="3">
    <source>
        <dbReference type="PROSITE" id="PS50825"/>
    </source>
</evidence>
<evidence type="ECO:0000313" key="5">
    <source>
        <dbReference type="Proteomes" id="UP000474630"/>
    </source>
</evidence>
<dbReference type="Proteomes" id="UP000474630">
    <property type="component" value="Chromosome"/>
</dbReference>
<dbReference type="InterPro" id="IPR043555">
    <property type="entry name" value="SRPX-like"/>
</dbReference>
<gene>
    <name evidence="4" type="ORF">G0Q07_00290</name>
</gene>
<dbReference type="Pfam" id="PF02494">
    <property type="entry name" value="HYR"/>
    <property type="match status" value="1"/>
</dbReference>
<dbReference type="EMBL" id="CP048409">
    <property type="protein sequence ID" value="QIA06266.1"/>
    <property type="molecule type" value="Genomic_DNA"/>
</dbReference>
<evidence type="ECO:0000256" key="1">
    <source>
        <dbReference type="ARBA" id="ARBA00022737"/>
    </source>
</evidence>
<keyword evidence="5" id="KW-1185">Reference proteome</keyword>
<dbReference type="AlphaFoldDB" id="A0A6C0R8T8"/>
<proteinExistence type="predicted"/>
<evidence type="ECO:0000313" key="4">
    <source>
        <dbReference type="EMBL" id="QIA06266.1"/>
    </source>
</evidence>
<keyword evidence="1" id="KW-0677">Repeat</keyword>
<dbReference type="RefSeq" id="WP_163344131.1">
    <property type="nucleotide sequence ID" value="NZ_CP048409.1"/>
</dbReference>
<name>A0A6C0R8T8_9BACT</name>
<dbReference type="PROSITE" id="PS50825">
    <property type="entry name" value="HYR"/>
    <property type="match status" value="1"/>
</dbReference>
<dbReference type="InterPro" id="IPR003410">
    <property type="entry name" value="HYR_dom"/>
</dbReference>
<dbReference type="PANTHER" id="PTHR46343:SF2">
    <property type="entry name" value="SUSHI_VON WILLEBRAND FACTOR TYPE A_EGF_PENTRAXIN DOMAIN-CONTAINING 1"/>
    <property type="match status" value="1"/>
</dbReference>
<feature type="region of interest" description="Disordered" evidence="2">
    <location>
        <begin position="287"/>
        <end position="310"/>
    </location>
</feature>
<dbReference type="KEGG" id="drc:G0Q07_00290"/>
<evidence type="ECO:0000256" key="2">
    <source>
        <dbReference type="SAM" id="MobiDB-lite"/>
    </source>
</evidence>
<accession>A0A6C0R8T8</accession>
<protein>
    <submittedName>
        <fullName evidence="4">HYR domain-containing protein</fullName>
    </submittedName>
</protein>
<organism evidence="4 5">
    <name type="scientific">Draconibacterium halophilum</name>
    <dbReference type="NCBI Taxonomy" id="2706887"/>
    <lineage>
        <taxon>Bacteria</taxon>
        <taxon>Pseudomonadati</taxon>
        <taxon>Bacteroidota</taxon>
        <taxon>Bacteroidia</taxon>
        <taxon>Marinilabiliales</taxon>
        <taxon>Prolixibacteraceae</taxon>
        <taxon>Draconibacterium</taxon>
    </lineage>
</organism>